<dbReference type="GO" id="GO:0005634">
    <property type="term" value="C:nucleus"/>
    <property type="evidence" value="ECO:0007669"/>
    <property type="project" value="TreeGrafter"/>
</dbReference>
<dbReference type="InterPro" id="IPR035269">
    <property type="entry name" value="PSMD9"/>
</dbReference>
<dbReference type="InterPro" id="IPR036034">
    <property type="entry name" value="PDZ_sf"/>
</dbReference>
<feature type="region of interest" description="Disordered" evidence="2">
    <location>
        <begin position="161"/>
        <end position="205"/>
    </location>
</feature>
<evidence type="ECO:0000313" key="4">
    <source>
        <dbReference type="EMBL" id="CAE0712019.1"/>
    </source>
</evidence>
<dbReference type="GO" id="GO:0005737">
    <property type="term" value="C:cytoplasm"/>
    <property type="evidence" value="ECO:0007669"/>
    <property type="project" value="TreeGrafter"/>
</dbReference>
<organism evidence="4">
    <name type="scientific">Pseudo-nitzschia australis</name>
    <dbReference type="NCBI Taxonomy" id="44445"/>
    <lineage>
        <taxon>Eukaryota</taxon>
        <taxon>Sar</taxon>
        <taxon>Stramenopiles</taxon>
        <taxon>Ochrophyta</taxon>
        <taxon>Bacillariophyta</taxon>
        <taxon>Bacillariophyceae</taxon>
        <taxon>Bacillariophycidae</taxon>
        <taxon>Bacillariales</taxon>
        <taxon>Bacillariaceae</taxon>
        <taxon>Pseudo-nitzschia</taxon>
    </lineage>
</organism>
<dbReference type="Gene3D" id="2.30.42.10">
    <property type="match status" value="1"/>
</dbReference>
<protein>
    <recommendedName>
        <fullName evidence="3">Nas2 N-terminal domain-containing protein</fullName>
    </recommendedName>
</protein>
<name>A0A7S4AE91_9STRA</name>
<sequence>MPQETKDNEEITLRKTLASLDVQRNAMKDEADAIIAELMTPPEEGIQPMGLDTPLIDQDGYPRGDIDVYRARSQRNRFRVLKTDHKEIEGKIEVLLIQLASLKEPSTKKKAESDELARRLAPKPKPKFDAVTGKWVVMNWDGSVAGVKDGDSLNFQNLSENRETHYRSSQSSISSSSMNNNDDNQLSRRPFAKVDGVSKESPAEDAGMKVCDLVTRFGPLHAENNDRLRALAKLVPDVAGERGTIQIVVLRRSNNDSMDREQSEDDEDSNKDYEDESKWETLTLSLRPRPFSGRGMLGCHIIPYN</sequence>
<feature type="compositionally biased region" description="Low complexity" evidence="2">
    <location>
        <begin position="168"/>
        <end position="184"/>
    </location>
</feature>
<dbReference type="InterPro" id="IPR040815">
    <property type="entry name" value="Nas2_N"/>
</dbReference>
<keyword evidence="1" id="KW-0143">Chaperone</keyword>
<accession>A0A7S4AE91</accession>
<evidence type="ECO:0000256" key="1">
    <source>
        <dbReference type="ARBA" id="ARBA00023186"/>
    </source>
</evidence>
<evidence type="ECO:0000259" key="3">
    <source>
        <dbReference type="Pfam" id="PF18265"/>
    </source>
</evidence>
<dbReference type="Pfam" id="PF18265">
    <property type="entry name" value="Nas2_N"/>
    <property type="match status" value="1"/>
</dbReference>
<feature type="region of interest" description="Disordered" evidence="2">
    <location>
        <begin position="255"/>
        <end position="277"/>
    </location>
</feature>
<dbReference type="GO" id="GO:0070682">
    <property type="term" value="P:proteasome regulatory particle assembly"/>
    <property type="evidence" value="ECO:0007669"/>
    <property type="project" value="InterPro"/>
</dbReference>
<dbReference type="AlphaFoldDB" id="A0A7S4AE91"/>
<dbReference type="FunFam" id="2.30.42.10:FF:000107">
    <property type="entry name" value="26S proteasome non-ATPase regulatory subunit 9"/>
    <property type="match status" value="1"/>
</dbReference>
<feature type="domain" description="Nas2 N-terminal" evidence="3">
    <location>
        <begin position="19"/>
        <end position="99"/>
    </location>
</feature>
<proteinExistence type="predicted"/>
<evidence type="ECO:0000256" key="2">
    <source>
        <dbReference type="SAM" id="MobiDB-lite"/>
    </source>
</evidence>
<dbReference type="SUPFAM" id="SSF50156">
    <property type="entry name" value="PDZ domain-like"/>
    <property type="match status" value="1"/>
</dbReference>
<dbReference type="PANTHER" id="PTHR12651">
    <property type="entry name" value="26S PROTEASOME NON-ATPASE REGULATORY SUBUNIT 9"/>
    <property type="match status" value="1"/>
</dbReference>
<dbReference type="PANTHER" id="PTHR12651:SF1">
    <property type="entry name" value="26S PROTEASOME NON-ATPASE REGULATORY SUBUNIT 9"/>
    <property type="match status" value="1"/>
</dbReference>
<dbReference type="Gene3D" id="6.10.140.1710">
    <property type="match status" value="1"/>
</dbReference>
<gene>
    <name evidence="4" type="ORF">PAUS00366_LOCUS4771</name>
</gene>
<reference evidence="4" key="1">
    <citation type="submission" date="2021-01" db="EMBL/GenBank/DDBJ databases">
        <authorList>
            <person name="Corre E."/>
            <person name="Pelletier E."/>
            <person name="Niang G."/>
            <person name="Scheremetjew M."/>
            <person name="Finn R."/>
            <person name="Kale V."/>
            <person name="Holt S."/>
            <person name="Cochrane G."/>
            <person name="Meng A."/>
            <person name="Brown T."/>
            <person name="Cohen L."/>
        </authorList>
    </citation>
    <scope>NUCLEOTIDE SEQUENCE</scope>
    <source>
        <strain evidence="4">10249 10 AB</strain>
    </source>
</reference>
<dbReference type="EMBL" id="HBIX01006028">
    <property type="protein sequence ID" value="CAE0712019.1"/>
    <property type="molecule type" value="Transcribed_RNA"/>
</dbReference>